<sequence>MIKLAIFFCILPQYHGQDSSEWPWSEAIVEHTNLLGSYPKGHHPNLATVVQHGSEAYRLNEWGWDQKEWIKTLIGTVGEVIMIACRKVEGYRHEKASSITIAGNFLEADGKNYLYIPTAELCPTKKWNCTKQIPLTLCCRQEYVGLNYDGAILYPSEHREWARQIGEKWQTVNLESCIVREQQGFICESNAVIAQDICLDTEQNICHFEIHPNEAPGTVRIYIAILFIMNWRMMKRLTRLTSIINAHNLADILSPMDIPKTIDTRRL</sequence>
<accession>A0A3M0J8N5</accession>
<keyword evidence="1" id="KW-0732">Signal</keyword>
<evidence type="ECO:0000313" key="2">
    <source>
        <dbReference type="EMBL" id="RMB97218.1"/>
    </source>
</evidence>
<reference evidence="2 3" key="1">
    <citation type="submission" date="2018-07" db="EMBL/GenBank/DDBJ databases">
        <title>A high quality draft genome assembly of the barn swallow (H. rustica rustica).</title>
        <authorList>
            <person name="Formenti G."/>
            <person name="Chiara M."/>
            <person name="Poveda L."/>
            <person name="Francoijs K.-J."/>
            <person name="Bonisoli-Alquati A."/>
            <person name="Canova L."/>
            <person name="Gianfranceschi L."/>
            <person name="Horner D.S."/>
            <person name="Saino N."/>
        </authorList>
    </citation>
    <scope>NUCLEOTIDE SEQUENCE [LARGE SCALE GENOMIC DNA]</scope>
    <source>
        <strain evidence="2">Chelidonia</strain>
        <tissue evidence="2">Blood</tissue>
    </source>
</reference>
<proteinExistence type="predicted"/>
<feature type="chain" id="PRO_5018092834" evidence="1">
    <location>
        <begin position="17"/>
        <end position="267"/>
    </location>
</feature>
<feature type="signal peptide" evidence="1">
    <location>
        <begin position="1"/>
        <end position="16"/>
    </location>
</feature>
<evidence type="ECO:0000313" key="3">
    <source>
        <dbReference type="Proteomes" id="UP000269221"/>
    </source>
</evidence>
<protein>
    <submittedName>
        <fullName evidence="2">Uncharacterized protein</fullName>
    </submittedName>
</protein>
<dbReference type="Proteomes" id="UP000269221">
    <property type="component" value="Unassembled WGS sequence"/>
</dbReference>
<comment type="caution">
    <text evidence="2">The sequence shown here is derived from an EMBL/GenBank/DDBJ whole genome shotgun (WGS) entry which is preliminary data.</text>
</comment>
<keyword evidence="3" id="KW-1185">Reference proteome</keyword>
<dbReference type="AlphaFoldDB" id="A0A3M0J8N5"/>
<evidence type="ECO:0000256" key="1">
    <source>
        <dbReference type="SAM" id="SignalP"/>
    </source>
</evidence>
<dbReference type="EMBL" id="QRBI01000167">
    <property type="protein sequence ID" value="RMB97218.1"/>
    <property type="molecule type" value="Genomic_DNA"/>
</dbReference>
<organism evidence="2 3">
    <name type="scientific">Hirundo rustica rustica</name>
    <dbReference type="NCBI Taxonomy" id="333673"/>
    <lineage>
        <taxon>Eukaryota</taxon>
        <taxon>Metazoa</taxon>
        <taxon>Chordata</taxon>
        <taxon>Craniata</taxon>
        <taxon>Vertebrata</taxon>
        <taxon>Euteleostomi</taxon>
        <taxon>Archelosauria</taxon>
        <taxon>Archosauria</taxon>
        <taxon>Dinosauria</taxon>
        <taxon>Saurischia</taxon>
        <taxon>Theropoda</taxon>
        <taxon>Coelurosauria</taxon>
        <taxon>Aves</taxon>
        <taxon>Neognathae</taxon>
        <taxon>Neoaves</taxon>
        <taxon>Telluraves</taxon>
        <taxon>Australaves</taxon>
        <taxon>Passeriformes</taxon>
        <taxon>Sylvioidea</taxon>
        <taxon>Hirundinidae</taxon>
        <taxon>Hirundo</taxon>
    </lineage>
</organism>
<name>A0A3M0J8N5_HIRRU</name>
<gene>
    <name evidence="2" type="ORF">DUI87_26320</name>
</gene>